<dbReference type="PANTHER" id="PTHR36436">
    <property type="entry name" value="SLL5081 PROTEIN"/>
    <property type="match status" value="1"/>
</dbReference>
<reference evidence="1" key="1">
    <citation type="submission" date="2021-02" db="EMBL/GenBank/DDBJ databases">
        <title>Neisseriaceae sp. 26B isolated from the cloaca of a Common Toad-headed Turtle (Mesoclemmys nasuta).</title>
        <authorList>
            <person name="Spergser J."/>
            <person name="Busse H.-J."/>
        </authorList>
    </citation>
    <scope>NUCLEOTIDE SEQUENCE</scope>
    <source>
        <strain evidence="1">26B</strain>
    </source>
</reference>
<dbReference type="RefSeq" id="WP_230340404.1">
    <property type="nucleotide sequence ID" value="NZ_CP069798.1"/>
</dbReference>
<proteinExistence type="predicted"/>
<organism evidence="1 2">
    <name type="scientific">Paralysiella testudinis</name>
    <dbReference type="NCBI Taxonomy" id="2809020"/>
    <lineage>
        <taxon>Bacteria</taxon>
        <taxon>Pseudomonadati</taxon>
        <taxon>Pseudomonadota</taxon>
        <taxon>Betaproteobacteria</taxon>
        <taxon>Neisseriales</taxon>
        <taxon>Neisseriaceae</taxon>
        <taxon>Paralysiella</taxon>
    </lineage>
</organism>
<sequence>MDKQALMQHLAAHGLQNYAQAAAPFARQAITLTAVPAEAMAVGASRLGGEPDLPDDMAWPYAGDKPMALIAQINFAEAKPFDADNKLPESGILYLFYEAEEQPWGYDPQHKSGFQVAYYAGDNAALQRRTAPADLAEYCRFSAAALRFGSRTELPDPYSFLMRDYAMDDDENDAWWYWRGEQPEPFHKLLGHSDNIQGDMELECQLVSHGLYCGNSSGYEDPRRAELEAGAGDWVLLLQIDSEEAHCGMMWGDSGRLYLWIRQQDLAAKAFERCWLVLQCY</sequence>
<keyword evidence="2" id="KW-1185">Reference proteome</keyword>
<accession>A0A892ZMX4</accession>
<evidence type="ECO:0000313" key="1">
    <source>
        <dbReference type="EMBL" id="QRQ83107.1"/>
    </source>
</evidence>
<dbReference type="Proteomes" id="UP000653156">
    <property type="component" value="Chromosome"/>
</dbReference>
<name>A0A892ZMX4_9NEIS</name>
<dbReference type="Gene3D" id="2.30.320.10">
    <property type="entry name" value="YwqG-like"/>
    <property type="match status" value="1"/>
</dbReference>
<dbReference type="PANTHER" id="PTHR36436:SF6">
    <property type="entry name" value="SLL5081 PROTEIN"/>
    <property type="match status" value="1"/>
</dbReference>
<protein>
    <submittedName>
        <fullName evidence="1">DUF1963 domain-containing protein</fullName>
    </submittedName>
</protein>
<dbReference type="InterPro" id="IPR015315">
    <property type="entry name" value="DUF1963"/>
</dbReference>
<dbReference type="Pfam" id="PF09234">
    <property type="entry name" value="DUF1963"/>
    <property type="match status" value="1"/>
</dbReference>
<dbReference type="AlphaFoldDB" id="A0A892ZMX4"/>
<dbReference type="InterPro" id="IPR035948">
    <property type="entry name" value="YwqG-like_sf"/>
</dbReference>
<dbReference type="SUPFAM" id="SSF103032">
    <property type="entry name" value="Hypothetical protein YwqG"/>
    <property type="match status" value="1"/>
</dbReference>
<dbReference type="EMBL" id="CP069798">
    <property type="protein sequence ID" value="QRQ83107.1"/>
    <property type="molecule type" value="Genomic_DNA"/>
</dbReference>
<evidence type="ECO:0000313" key="2">
    <source>
        <dbReference type="Proteomes" id="UP000653156"/>
    </source>
</evidence>
<gene>
    <name evidence="1" type="ORF">JQU52_07060</name>
</gene>
<dbReference type="KEGG" id="ptes:JQU52_07060"/>